<dbReference type="PANTHER" id="PTHR43792:SF13">
    <property type="entry name" value="ACETYLTRANSFERASE"/>
    <property type="match status" value="1"/>
</dbReference>
<organism evidence="2 3">
    <name type="scientific">Bacillus songklensis</name>
    <dbReference type="NCBI Taxonomy" id="1069116"/>
    <lineage>
        <taxon>Bacteria</taxon>
        <taxon>Bacillati</taxon>
        <taxon>Bacillota</taxon>
        <taxon>Bacilli</taxon>
        <taxon>Bacillales</taxon>
        <taxon>Bacillaceae</taxon>
        <taxon>Bacillus</taxon>
    </lineage>
</organism>
<keyword evidence="3" id="KW-1185">Reference proteome</keyword>
<dbReference type="InterPro" id="IPR000182">
    <property type="entry name" value="GNAT_dom"/>
</dbReference>
<name>A0ABV8B793_9BACI</name>
<dbReference type="Gene3D" id="3.40.630.30">
    <property type="match status" value="1"/>
</dbReference>
<dbReference type="RefSeq" id="WP_377918565.1">
    <property type="nucleotide sequence ID" value="NZ_JBHRZT010000072.1"/>
</dbReference>
<dbReference type="InterPro" id="IPR051531">
    <property type="entry name" value="N-acetyltransferase"/>
</dbReference>
<gene>
    <name evidence="2" type="ORF">ACFOU2_22995</name>
</gene>
<accession>A0ABV8B793</accession>
<evidence type="ECO:0000313" key="3">
    <source>
        <dbReference type="Proteomes" id="UP001595752"/>
    </source>
</evidence>
<sequence>MEIITDQLKLIPCTLKLVNDYGEQGYSFGNHVLESVQHLNSDYSQYGWGVWFVIEKQSNMLVGDMGYKGKPDHEQAVDIGYGILPAHQNKGYATEGAKALINWAFATNKVKKIKAHCLHDNGPSIKVLQKLGMTRIGIQGELIFWELSYAKEAAWRWENLLQIKK</sequence>
<dbReference type="EC" id="2.3.-.-" evidence="2"/>
<keyword evidence="2" id="KW-0808">Transferase</keyword>
<protein>
    <submittedName>
        <fullName evidence="2">GNAT family N-acetyltransferase</fullName>
        <ecNumber evidence="2">2.3.-.-</ecNumber>
    </submittedName>
</protein>
<proteinExistence type="predicted"/>
<evidence type="ECO:0000313" key="2">
    <source>
        <dbReference type="EMBL" id="MFC3886196.1"/>
    </source>
</evidence>
<dbReference type="SUPFAM" id="SSF55729">
    <property type="entry name" value="Acyl-CoA N-acyltransferases (Nat)"/>
    <property type="match status" value="1"/>
</dbReference>
<dbReference type="InterPro" id="IPR016181">
    <property type="entry name" value="Acyl_CoA_acyltransferase"/>
</dbReference>
<feature type="domain" description="N-acetyltransferase" evidence="1">
    <location>
        <begin position="1"/>
        <end position="154"/>
    </location>
</feature>
<dbReference type="Pfam" id="PF13302">
    <property type="entry name" value="Acetyltransf_3"/>
    <property type="match status" value="1"/>
</dbReference>
<dbReference type="EMBL" id="JBHRZT010000072">
    <property type="protein sequence ID" value="MFC3886196.1"/>
    <property type="molecule type" value="Genomic_DNA"/>
</dbReference>
<comment type="caution">
    <text evidence="2">The sequence shown here is derived from an EMBL/GenBank/DDBJ whole genome shotgun (WGS) entry which is preliminary data.</text>
</comment>
<evidence type="ECO:0000259" key="1">
    <source>
        <dbReference type="PROSITE" id="PS51186"/>
    </source>
</evidence>
<dbReference type="GO" id="GO:0016746">
    <property type="term" value="F:acyltransferase activity"/>
    <property type="evidence" value="ECO:0007669"/>
    <property type="project" value="UniProtKB-KW"/>
</dbReference>
<reference evidence="3" key="1">
    <citation type="journal article" date="2019" name="Int. J. Syst. Evol. Microbiol.">
        <title>The Global Catalogue of Microorganisms (GCM) 10K type strain sequencing project: providing services to taxonomists for standard genome sequencing and annotation.</title>
        <authorList>
            <consortium name="The Broad Institute Genomics Platform"/>
            <consortium name="The Broad Institute Genome Sequencing Center for Infectious Disease"/>
            <person name="Wu L."/>
            <person name="Ma J."/>
        </authorList>
    </citation>
    <scope>NUCLEOTIDE SEQUENCE [LARGE SCALE GENOMIC DNA]</scope>
    <source>
        <strain evidence="3">CCUG 61889</strain>
    </source>
</reference>
<dbReference type="PROSITE" id="PS51186">
    <property type="entry name" value="GNAT"/>
    <property type="match status" value="1"/>
</dbReference>
<dbReference type="PANTHER" id="PTHR43792">
    <property type="entry name" value="GNAT FAMILY, PUTATIVE (AFU_ORTHOLOGUE AFUA_3G00765)-RELATED-RELATED"/>
    <property type="match status" value="1"/>
</dbReference>
<dbReference type="Proteomes" id="UP001595752">
    <property type="component" value="Unassembled WGS sequence"/>
</dbReference>
<keyword evidence="2" id="KW-0012">Acyltransferase</keyword>